<comment type="subcellular location">
    <subcellularLocation>
        <location evidence="1">Cytoplasm</location>
    </subcellularLocation>
</comment>
<dbReference type="GO" id="GO:0000278">
    <property type="term" value="P:mitotic cell cycle"/>
    <property type="evidence" value="ECO:0007669"/>
    <property type="project" value="TreeGrafter"/>
</dbReference>
<keyword evidence="5" id="KW-1185">Reference proteome</keyword>
<evidence type="ECO:0000313" key="4">
    <source>
        <dbReference type="EMBL" id="TXG47059.1"/>
    </source>
</evidence>
<dbReference type="InterPro" id="IPR051185">
    <property type="entry name" value="ASPM"/>
</dbReference>
<dbReference type="GO" id="GO:0005516">
    <property type="term" value="F:calmodulin binding"/>
    <property type="evidence" value="ECO:0007669"/>
    <property type="project" value="UniProtKB-KW"/>
</dbReference>
<dbReference type="PANTHER" id="PTHR22706">
    <property type="entry name" value="ASSEMBLY FACTOR FOR SPINDLE MICROTUBULES"/>
    <property type="match status" value="1"/>
</dbReference>
<accession>A0A5C7GRD9</accession>
<dbReference type="GO" id="GO:0007051">
    <property type="term" value="P:spindle organization"/>
    <property type="evidence" value="ECO:0007669"/>
    <property type="project" value="TreeGrafter"/>
</dbReference>
<protein>
    <submittedName>
        <fullName evidence="4">Uncharacterized protein</fullName>
    </submittedName>
</protein>
<name>A0A5C7GRD9_9ROSI</name>
<dbReference type="OrthoDB" id="1742127at2759"/>
<dbReference type="Proteomes" id="UP000323000">
    <property type="component" value="Chromosome 13"/>
</dbReference>
<proteinExistence type="predicted"/>
<evidence type="ECO:0000256" key="2">
    <source>
        <dbReference type="ARBA" id="ARBA00022490"/>
    </source>
</evidence>
<dbReference type="GO" id="GO:0000922">
    <property type="term" value="C:spindle pole"/>
    <property type="evidence" value="ECO:0007669"/>
    <property type="project" value="TreeGrafter"/>
</dbReference>
<evidence type="ECO:0000256" key="3">
    <source>
        <dbReference type="ARBA" id="ARBA00022860"/>
    </source>
</evidence>
<keyword evidence="3" id="KW-0112">Calmodulin-binding</keyword>
<comment type="caution">
    <text evidence="4">The sequence shown here is derived from an EMBL/GenBank/DDBJ whole genome shotgun (WGS) entry which is preliminary data.</text>
</comment>
<dbReference type="GO" id="GO:0005737">
    <property type="term" value="C:cytoplasm"/>
    <property type="evidence" value="ECO:0007669"/>
    <property type="project" value="UniProtKB-SubCell"/>
</dbReference>
<reference evidence="5" key="1">
    <citation type="journal article" date="2019" name="Gigascience">
        <title>De novo genome assembly of the endangered Acer yangbiense, a plant species with extremely small populations endemic to Yunnan Province, China.</title>
        <authorList>
            <person name="Yang J."/>
            <person name="Wariss H.M."/>
            <person name="Tao L."/>
            <person name="Zhang R."/>
            <person name="Yun Q."/>
            <person name="Hollingsworth P."/>
            <person name="Dao Z."/>
            <person name="Luo G."/>
            <person name="Guo H."/>
            <person name="Ma Y."/>
            <person name="Sun W."/>
        </authorList>
    </citation>
    <scope>NUCLEOTIDE SEQUENCE [LARGE SCALE GENOMIC DNA]</scope>
    <source>
        <strain evidence="5">cv. Malutang</strain>
    </source>
</reference>
<evidence type="ECO:0000313" key="5">
    <source>
        <dbReference type="Proteomes" id="UP000323000"/>
    </source>
</evidence>
<dbReference type="GO" id="GO:0051295">
    <property type="term" value="P:establishment of meiotic spindle localization"/>
    <property type="evidence" value="ECO:0007669"/>
    <property type="project" value="TreeGrafter"/>
</dbReference>
<dbReference type="AlphaFoldDB" id="A0A5C7GRD9"/>
<dbReference type="PANTHER" id="PTHR22706:SF1">
    <property type="entry name" value="ASSEMBLY FACTOR FOR SPINDLE MICROTUBULES"/>
    <property type="match status" value="1"/>
</dbReference>
<dbReference type="EMBL" id="VAHF01000013">
    <property type="protein sequence ID" value="TXG47059.1"/>
    <property type="molecule type" value="Genomic_DNA"/>
</dbReference>
<sequence>MWWRRGGNETIENEAGFLDSKYLKLNNSLKDVCSFYDLKQRMRVYLSLTCCKEICDVMTQITKNIDGGRLRMKSHCPIVTDVGIKEKAIRDLEFSCVIIRLGFELGCYYEILGNIILKRFLLLDKAKSKSFLPLKYGIDGVDGGSPLLFLLQSSIKMSSQDAAMLPDATKDELQNVNFICAAIKCDMELLNAARKTLAMMFGGIMQKVNSG</sequence>
<keyword evidence="2" id="KW-0963">Cytoplasm</keyword>
<gene>
    <name evidence="4" type="ORF">EZV62_026353</name>
</gene>
<organism evidence="4 5">
    <name type="scientific">Acer yangbiense</name>
    <dbReference type="NCBI Taxonomy" id="1000413"/>
    <lineage>
        <taxon>Eukaryota</taxon>
        <taxon>Viridiplantae</taxon>
        <taxon>Streptophyta</taxon>
        <taxon>Embryophyta</taxon>
        <taxon>Tracheophyta</taxon>
        <taxon>Spermatophyta</taxon>
        <taxon>Magnoliopsida</taxon>
        <taxon>eudicotyledons</taxon>
        <taxon>Gunneridae</taxon>
        <taxon>Pentapetalae</taxon>
        <taxon>rosids</taxon>
        <taxon>malvids</taxon>
        <taxon>Sapindales</taxon>
        <taxon>Sapindaceae</taxon>
        <taxon>Hippocastanoideae</taxon>
        <taxon>Acereae</taxon>
        <taxon>Acer</taxon>
    </lineage>
</organism>
<evidence type="ECO:0000256" key="1">
    <source>
        <dbReference type="ARBA" id="ARBA00004496"/>
    </source>
</evidence>